<reference evidence="1" key="1">
    <citation type="submission" date="2022-10" db="EMBL/GenBank/DDBJ databases">
        <title>Hoeflea sp. G2-23, isolated from marine algae.</title>
        <authorList>
            <person name="Kristyanto S."/>
            <person name="Kim J.M."/>
            <person name="Jeon C.O."/>
        </authorList>
    </citation>
    <scope>NUCLEOTIDE SEQUENCE</scope>
    <source>
        <strain evidence="1">G2-23</strain>
    </source>
</reference>
<sequence length="58" mass="6384">MAYNYRSVLTNIGRAFDGVATTISVAREVDMLYKTPESTFRARGTTRAAAVRAATDRL</sequence>
<dbReference type="RefSeq" id="WP_267655869.1">
    <property type="nucleotide sequence ID" value="NZ_JAOVZR010000001.1"/>
</dbReference>
<evidence type="ECO:0000313" key="1">
    <source>
        <dbReference type="EMBL" id="MCY0150430.1"/>
    </source>
</evidence>
<gene>
    <name evidence="1" type="ORF">OEG84_22670</name>
</gene>
<name>A0ABT3ZF47_9HYPH</name>
<comment type="caution">
    <text evidence="1">The sequence shown here is derived from an EMBL/GenBank/DDBJ whole genome shotgun (WGS) entry which is preliminary data.</text>
</comment>
<dbReference type="Proteomes" id="UP001073227">
    <property type="component" value="Unassembled WGS sequence"/>
</dbReference>
<protein>
    <submittedName>
        <fullName evidence="1">Uncharacterized protein</fullName>
    </submittedName>
</protein>
<proteinExistence type="predicted"/>
<accession>A0ABT3ZF47</accession>
<evidence type="ECO:0000313" key="2">
    <source>
        <dbReference type="Proteomes" id="UP001073227"/>
    </source>
</evidence>
<keyword evidence="2" id="KW-1185">Reference proteome</keyword>
<organism evidence="1 2">
    <name type="scientific">Hoeflea algicola</name>
    <dbReference type="NCBI Taxonomy" id="2983763"/>
    <lineage>
        <taxon>Bacteria</taxon>
        <taxon>Pseudomonadati</taxon>
        <taxon>Pseudomonadota</taxon>
        <taxon>Alphaproteobacteria</taxon>
        <taxon>Hyphomicrobiales</taxon>
        <taxon>Rhizobiaceae</taxon>
        <taxon>Hoeflea</taxon>
    </lineage>
</organism>
<dbReference type="EMBL" id="JAOVZR010000001">
    <property type="protein sequence ID" value="MCY0150430.1"/>
    <property type="molecule type" value="Genomic_DNA"/>
</dbReference>